<dbReference type="Proteomes" id="UP001289374">
    <property type="component" value="Unassembled WGS sequence"/>
</dbReference>
<protein>
    <submittedName>
        <fullName evidence="6">Wall-associated receptor kinase-like 1</fullName>
    </submittedName>
</protein>
<dbReference type="PANTHER" id="PTHR27005">
    <property type="entry name" value="WALL-ASSOCIATED RECEPTOR KINASE-LIKE 21"/>
    <property type="match status" value="1"/>
</dbReference>
<evidence type="ECO:0000259" key="5">
    <source>
        <dbReference type="PROSITE" id="PS50011"/>
    </source>
</evidence>
<dbReference type="Gene3D" id="1.10.510.10">
    <property type="entry name" value="Transferase(Phosphotransferase) domain 1"/>
    <property type="match status" value="1"/>
</dbReference>
<dbReference type="PROSITE" id="PS50011">
    <property type="entry name" value="PROTEIN_KINASE_DOM"/>
    <property type="match status" value="1"/>
</dbReference>
<comment type="catalytic activity">
    <reaction evidence="3">
        <text>L-seryl-[protein] + ATP = O-phospho-L-seryl-[protein] + ADP + H(+)</text>
        <dbReference type="Rhea" id="RHEA:17989"/>
        <dbReference type="Rhea" id="RHEA-COMP:9863"/>
        <dbReference type="Rhea" id="RHEA-COMP:11604"/>
        <dbReference type="ChEBI" id="CHEBI:15378"/>
        <dbReference type="ChEBI" id="CHEBI:29999"/>
        <dbReference type="ChEBI" id="CHEBI:30616"/>
        <dbReference type="ChEBI" id="CHEBI:83421"/>
        <dbReference type="ChEBI" id="CHEBI:456216"/>
    </reaction>
</comment>
<dbReference type="PROSITE" id="PS00108">
    <property type="entry name" value="PROTEIN_KINASE_ST"/>
    <property type="match status" value="1"/>
</dbReference>
<reference evidence="6" key="1">
    <citation type="submission" date="2020-06" db="EMBL/GenBank/DDBJ databases">
        <authorList>
            <person name="Li T."/>
            <person name="Hu X."/>
            <person name="Zhang T."/>
            <person name="Song X."/>
            <person name="Zhang H."/>
            <person name="Dai N."/>
            <person name="Sheng W."/>
            <person name="Hou X."/>
            <person name="Wei L."/>
        </authorList>
    </citation>
    <scope>NUCLEOTIDE SEQUENCE</scope>
    <source>
        <strain evidence="6">K16</strain>
        <tissue evidence="6">Leaf</tissue>
    </source>
</reference>
<evidence type="ECO:0000256" key="2">
    <source>
        <dbReference type="ARBA" id="ARBA00022840"/>
    </source>
</evidence>
<comment type="caution">
    <text evidence="6">The sequence shown here is derived from an EMBL/GenBank/DDBJ whole genome shotgun (WGS) entry which is preliminary data.</text>
</comment>
<keyword evidence="6" id="KW-0808">Transferase</keyword>
<dbReference type="InterPro" id="IPR011009">
    <property type="entry name" value="Kinase-like_dom_sf"/>
</dbReference>
<proteinExistence type="predicted"/>
<dbReference type="GO" id="GO:0005886">
    <property type="term" value="C:plasma membrane"/>
    <property type="evidence" value="ECO:0007669"/>
    <property type="project" value="TreeGrafter"/>
</dbReference>
<reference evidence="6" key="2">
    <citation type="journal article" date="2024" name="Plant">
        <title>Genomic evolution and insights into agronomic trait innovations of Sesamum species.</title>
        <authorList>
            <person name="Miao H."/>
            <person name="Wang L."/>
            <person name="Qu L."/>
            <person name="Liu H."/>
            <person name="Sun Y."/>
            <person name="Le M."/>
            <person name="Wang Q."/>
            <person name="Wei S."/>
            <person name="Zheng Y."/>
            <person name="Lin W."/>
            <person name="Duan Y."/>
            <person name="Cao H."/>
            <person name="Xiong S."/>
            <person name="Wang X."/>
            <person name="Wei L."/>
            <person name="Li C."/>
            <person name="Ma Q."/>
            <person name="Ju M."/>
            <person name="Zhao R."/>
            <person name="Li G."/>
            <person name="Mu C."/>
            <person name="Tian Q."/>
            <person name="Mei H."/>
            <person name="Zhang T."/>
            <person name="Gao T."/>
            <person name="Zhang H."/>
        </authorList>
    </citation>
    <scope>NUCLEOTIDE SEQUENCE</scope>
    <source>
        <strain evidence="6">K16</strain>
    </source>
</reference>
<dbReference type="AlphaFoldDB" id="A0AAE2BP02"/>
<dbReference type="SMART" id="SM00220">
    <property type="entry name" value="S_TKc"/>
    <property type="match status" value="1"/>
</dbReference>
<dbReference type="GO" id="GO:0007166">
    <property type="term" value="P:cell surface receptor signaling pathway"/>
    <property type="evidence" value="ECO:0007669"/>
    <property type="project" value="InterPro"/>
</dbReference>
<evidence type="ECO:0000256" key="1">
    <source>
        <dbReference type="ARBA" id="ARBA00022741"/>
    </source>
</evidence>
<sequence length="219" mass="24447">MSWFAWKDRLRIAAEAAGALAYLHSAASMPIIHRDVKSSNILLDDSYTTKISDFGASRLVPLDQTQVTTLVQGTLGYLDPEYFHTSQLTEKSDVYSFGVVLAELMTGKKPLAPTKSEEERNLATLEQVQAVGELVKRCLNLRGEERPTMKEVAMELEGLRRDTKHPWIQQENTEENEALLGGQSGFASDLYAINNVGPESSTGIYPIRHNLDNHMINPR</sequence>
<dbReference type="GO" id="GO:0004674">
    <property type="term" value="F:protein serine/threonine kinase activity"/>
    <property type="evidence" value="ECO:0007669"/>
    <property type="project" value="TreeGrafter"/>
</dbReference>
<dbReference type="InterPro" id="IPR008271">
    <property type="entry name" value="Ser/Thr_kinase_AS"/>
</dbReference>
<organism evidence="6 7">
    <name type="scientific">Sesamum angolense</name>
    <dbReference type="NCBI Taxonomy" id="2727404"/>
    <lineage>
        <taxon>Eukaryota</taxon>
        <taxon>Viridiplantae</taxon>
        <taxon>Streptophyta</taxon>
        <taxon>Embryophyta</taxon>
        <taxon>Tracheophyta</taxon>
        <taxon>Spermatophyta</taxon>
        <taxon>Magnoliopsida</taxon>
        <taxon>eudicotyledons</taxon>
        <taxon>Gunneridae</taxon>
        <taxon>Pentapetalae</taxon>
        <taxon>asterids</taxon>
        <taxon>lamiids</taxon>
        <taxon>Lamiales</taxon>
        <taxon>Pedaliaceae</taxon>
        <taxon>Sesamum</taxon>
    </lineage>
</organism>
<accession>A0AAE2BP02</accession>
<gene>
    <name evidence="6" type="ORF">Sango_2010600</name>
</gene>
<keyword evidence="6" id="KW-0675">Receptor</keyword>
<evidence type="ECO:0000313" key="6">
    <source>
        <dbReference type="EMBL" id="KAK4392328.1"/>
    </source>
</evidence>
<dbReference type="Pfam" id="PF00069">
    <property type="entry name" value="Pkinase"/>
    <property type="match status" value="1"/>
</dbReference>
<keyword evidence="7" id="KW-1185">Reference proteome</keyword>
<keyword evidence="1" id="KW-0547">Nucleotide-binding</keyword>
<dbReference type="GO" id="GO:0005524">
    <property type="term" value="F:ATP binding"/>
    <property type="evidence" value="ECO:0007669"/>
    <property type="project" value="UniProtKB-KW"/>
</dbReference>
<feature type="domain" description="Protein kinase" evidence="5">
    <location>
        <begin position="1"/>
        <end position="168"/>
    </location>
</feature>
<keyword evidence="6" id="KW-0418">Kinase</keyword>
<dbReference type="InterPro" id="IPR045274">
    <property type="entry name" value="WAK-like"/>
</dbReference>
<evidence type="ECO:0000313" key="7">
    <source>
        <dbReference type="Proteomes" id="UP001289374"/>
    </source>
</evidence>
<evidence type="ECO:0000256" key="3">
    <source>
        <dbReference type="ARBA" id="ARBA00047558"/>
    </source>
</evidence>
<name>A0AAE2BP02_9LAMI</name>
<keyword evidence="2" id="KW-0067">ATP-binding</keyword>
<evidence type="ECO:0000256" key="4">
    <source>
        <dbReference type="ARBA" id="ARBA00047951"/>
    </source>
</evidence>
<dbReference type="EMBL" id="JACGWL010000011">
    <property type="protein sequence ID" value="KAK4392328.1"/>
    <property type="molecule type" value="Genomic_DNA"/>
</dbReference>
<dbReference type="SUPFAM" id="SSF56112">
    <property type="entry name" value="Protein kinase-like (PK-like)"/>
    <property type="match status" value="1"/>
</dbReference>
<dbReference type="InterPro" id="IPR000719">
    <property type="entry name" value="Prot_kinase_dom"/>
</dbReference>
<comment type="catalytic activity">
    <reaction evidence="4">
        <text>L-threonyl-[protein] + ATP = O-phospho-L-threonyl-[protein] + ADP + H(+)</text>
        <dbReference type="Rhea" id="RHEA:46608"/>
        <dbReference type="Rhea" id="RHEA-COMP:11060"/>
        <dbReference type="Rhea" id="RHEA-COMP:11605"/>
        <dbReference type="ChEBI" id="CHEBI:15378"/>
        <dbReference type="ChEBI" id="CHEBI:30013"/>
        <dbReference type="ChEBI" id="CHEBI:30616"/>
        <dbReference type="ChEBI" id="CHEBI:61977"/>
        <dbReference type="ChEBI" id="CHEBI:456216"/>
    </reaction>
</comment>
<dbReference type="PANTHER" id="PTHR27005:SF283">
    <property type="entry name" value="OS02G0633066 PROTEIN"/>
    <property type="match status" value="1"/>
</dbReference>